<dbReference type="EMBL" id="JACYCF010000003">
    <property type="protein sequence ID" value="KAF8758734.1"/>
    <property type="molecule type" value="Genomic_DNA"/>
</dbReference>
<evidence type="ECO:0000313" key="3">
    <source>
        <dbReference type="Proteomes" id="UP000614334"/>
    </source>
</evidence>
<name>A0A8H7M903_9AGAM</name>
<gene>
    <name evidence="2" type="ORF">RHS01_02315</name>
</gene>
<feature type="region of interest" description="Disordered" evidence="1">
    <location>
        <begin position="169"/>
        <end position="195"/>
    </location>
</feature>
<sequence length="365" mass="40320">MNELARGPLARPRHRLIPTVPDAVLSPRPGSLSHSAYSLSRSQTTSFSHSSTFIATPASSSRSRSVAEARALVLDPAYSGVGQTQARVYVDELGIAHDPDYRMFPAVPSSPRSCTARRGSVTSARGGRCGERRGMFGEPVYRNHEVDSEEDRMCMDVDEDAESVLEWSRLHASASPPGYEEGKEEEKKSEADGYADFDGMEWDEKEWRREEVVPAPALDKHQSSSLASSKGKQSIPSPAPLPQFRQQPFLAPRVRYPILHKSGTAQSPSPAPRAAVFPPPREAMYLPRGRTMRASKTNGHHPVDTQFAAIGNRLRSESDLPYSAGAESYAEHSRQLALVPVWIKELRNYPVRSMHQIGGLRDHVI</sequence>
<dbReference type="Proteomes" id="UP000614334">
    <property type="component" value="Unassembled WGS sequence"/>
</dbReference>
<proteinExistence type="predicted"/>
<comment type="caution">
    <text evidence="2">The sequence shown here is derived from an EMBL/GenBank/DDBJ whole genome shotgun (WGS) entry which is preliminary data.</text>
</comment>
<feature type="region of interest" description="Disordered" evidence="1">
    <location>
        <begin position="108"/>
        <end position="131"/>
    </location>
</feature>
<accession>A0A8H7M903</accession>
<feature type="compositionally biased region" description="Basic and acidic residues" evidence="1">
    <location>
        <begin position="180"/>
        <end position="191"/>
    </location>
</feature>
<protein>
    <submittedName>
        <fullName evidence="2">Uncharacterized protein</fullName>
    </submittedName>
</protein>
<feature type="compositionally biased region" description="Low complexity" evidence="1">
    <location>
        <begin position="223"/>
        <end position="234"/>
    </location>
</feature>
<feature type="region of interest" description="Disordered" evidence="1">
    <location>
        <begin position="214"/>
        <end position="244"/>
    </location>
</feature>
<evidence type="ECO:0000313" key="2">
    <source>
        <dbReference type="EMBL" id="KAF8758734.1"/>
    </source>
</evidence>
<evidence type="ECO:0000256" key="1">
    <source>
        <dbReference type="SAM" id="MobiDB-lite"/>
    </source>
</evidence>
<dbReference type="AlphaFoldDB" id="A0A8H7M903"/>
<organism evidence="2 3">
    <name type="scientific">Rhizoctonia solani</name>
    <dbReference type="NCBI Taxonomy" id="456999"/>
    <lineage>
        <taxon>Eukaryota</taxon>
        <taxon>Fungi</taxon>
        <taxon>Dikarya</taxon>
        <taxon>Basidiomycota</taxon>
        <taxon>Agaricomycotina</taxon>
        <taxon>Agaricomycetes</taxon>
        <taxon>Cantharellales</taxon>
        <taxon>Ceratobasidiaceae</taxon>
        <taxon>Rhizoctonia</taxon>
    </lineage>
</organism>
<reference evidence="2" key="1">
    <citation type="submission" date="2020-09" db="EMBL/GenBank/DDBJ databases">
        <title>Comparative genome analyses of four rice-infecting Rhizoctonia solani isolates reveal extensive enrichment of homogalacturonan modification genes.</title>
        <authorList>
            <person name="Lee D.-Y."/>
            <person name="Jeon J."/>
            <person name="Kim K.-T."/>
            <person name="Cheong K."/>
            <person name="Song H."/>
            <person name="Choi G."/>
            <person name="Ko J."/>
            <person name="Opiyo S.O."/>
            <person name="Zuo S."/>
            <person name="Madhav S."/>
            <person name="Lee Y.-H."/>
            <person name="Wang G.-L."/>
        </authorList>
    </citation>
    <scope>NUCLEOTIDE SEQUENCE</scope>
    <source>
        <strain evidence="2">AG1-IA B2</strain>
    </source>
</reference>